<keyword evidence="3" id="KW-0677">Repeat</keyword>
<dbReference type="GO" id="GO:0005634">
    <property type="term" value="C:nucleus"/>
    <property type="evidence" value="ECO:0007669"/>
    <property type="project" value="TreeGrafter"/>
</dbReference>
<dbReference type="SUPFAM" id="SSF50978">
    <property type="entry name" value="WD40 repeat-like"/>
    <property type="match status" value="1"/>
</dbReference>
<keyword evidence="7" id="KW-1185">Reference proteome</keyword>
<dbReference type="PANTHER" id="PTHR14091">
    <property type="entry name" value="PERIODIC TRYPTOPHAN PROTEIN 1"/>
    <property type="match status" value="1"/>
</dbReference>
<dbReference type="Gene3D" id="2.130.10.10">
    <property type="entry name" value="YVTN repeat-like/Quinoprotein amine dehydrogenase"/>
    <property type="match status" value="2"/>
</dbReference>
<feature type="compositionally biased region" description="Basic residues" evidence="5">
    <location>
        <begin position="486"/>
        <end position="500"/>
    </location>
</feature>
<feature type="repeat" description="WD" evidence="4">
    <location>
        <begin position="212"/>
        <end position="248"/>
    </location>
</feature>
<feature type="repeat" description="WD" evidence="4">
    <location>
        <begin position="340"/>
        <end position="373"/>
    </location>
</feature>
<protein>
    <recommendedName>
        <fullName evidence="8">Periodic tryptophan protein 1</fullName>
    </recommendedName>
</protein>
<dbReference type="InterPro" id="IPR015943">
    <property type="entry name" value="WD40/YVTN_repeat-like_dom_sf"/>
</dbReference>
<reference evidence="6" key="1">
    <citation type="submission" date="2021-12" db="EMBL/GenBank/DDBJ databases">
        <authorList>
            <person name="King R."/>
        </authorList>
    </citation>
    <scope>NUCLEOTIDE SEQUENCE</scope>
</reference>
<evidence type="ECO:0000313" key="7">
    <source>
        <dbReference type="Proteomes" id="UP001152759"/>
    </source>
</evidence>
<accession>A0A9P0F608</accession>
<dbReference type="InterPro" id="IPR044285">
    <property type="entry name" value="PWP1"/>
</dbReference>
<name>A0A9P0F608_BEMTA</name>
<dbReference type="Pfam" id="PF00400">
    <property type="entry name" value="WD40"/>
    <property type="match status" value="3"/>
</dbReference>
<dbReference type="SMART" id="SM00320">
    <property type="entry name" value="WD40"/>
    <property type="match status" value="5"/>
</dbReference>
<dbReference type="PROSITE" id="PS50082">
    <property type="entry name" value="WD_REPEATS_2"/>
    <property type="match status" value="2"/>
</dbReference>
<feature type="region of interest" description="Disordered" evidence="5">
    <location>
        <begin position="431"/>
        <end position="500"/>
    </location>
</feature>
<feature type="compositionally biased region" description="Basic and acidic residues" evidence="5">
    <location>
        <begin position="437"/>
        <end position="465"/>
    </location>
</feature>
<dbReference type="Proteomes" id="UP001152759">
    <property type="component" value="Chromosome 4"/>
</dbReference>
<evidence type="ECO:0000256" key="5">
    <source>
        <dbReference type="SAM" id="MobiDB-lite"/>
    </source>
</evidence>
<organism evidence="6 7">
    <name type="scientific">Bemisia tabaci</name>
    <name type="common">Sweetpotato whitefly</name>
    <name type="synonym">Aleurodes tabaci</name>
    <dbReference type="NCBI Taxonomy" id="7038"/>
    <lineage>
        <taxon>Eukaryota</taxon>
        <taxon>Metazoa</taxon>
        <taxon>Ecdysozoa</taxon>
        <taxon>Arthropoda</taxon>
        <taxon>Hexapoda</taxon>
        <taxon>Insecta</taxon>
        <taxon>Pterygota</taxon>
        <taxon>Neoptera</taxon>
        <taxon>Paraneoptera</taxon>
        <taxon>Hemiptera</taxon>
        <taxon>Sternorrhyncha</taxon>
        <taxon>Aleyrodoidea</taxon>
        <taxon>Aleyrodidae</taxon>
        <taxon>Aleyrodinae</taxon>
        <taxon>Bemisia</taxon>
    </lineage>
</organism>
<gene>
    <name evidence="6" type="ORF">BEMITA_LOCUS8261</name>
</gene>
<evidence type="ECO:0000256" key="4">
    <source>
        <dbReference type="PROSITE-ProRule" id="PRU00221"/>
    </source>
</evidence>
<proteinExistence type="predicted"/>
<evidence type="ECO:0008006" key="8">
    <source>
        <dbReference type="Google" id="ProtNLM"/>
    </source>
</evidence>
<keyword evidence="2 4" id="KW-0853">WD repeat</keyword>
<evidence type="ECO:0000256" key="1">
    <source>
        <dbReference type="ARBA" id="ARBA00022553"/>
    </source>
</evidence>
<sequence>MEGANINVITSVKWVQRGVAKADPYKLKLSTDEIKEIIEENIKHKKDAIKKFKSKSENSDEDDVEACMDDYDEEDDAVIGLDDIATVGEDSATTSSYALDLNDNSDSEKEDEVIRPDDNLLLVGHVDNDFNSLEVWVHNEENQDFYIHHDVLIPSFPLCLEWLNHDVTTGTAGNLCAVGAIDPIITVWDIDIMNCLEPAFKLGKVKKKSGERIGHSDAVLDLAWNTEYEHILASGSADKSVILWDLDSLKPSTCMLEAGKRVESVEWKPDDPHSLLVGSRDRCARLYDCRTEGVNTPFNVKGKVEKVCWNPKNTSLFYIGTENGKLYGFDIRSSERMWHLKAHDEDITGLIAHKSYSETLISCSMDGSIKYWDDKGPPEMTYSRDPIVGKIQCLAFNPDNPDFIAVGGTNKSHNLRVLNVKPLPKVIIENDLQPSKEIPRTSSESKSRSESRGRPNFKSRPDFKNRSKFRKNSASNQRSSKDRQGFKGKKGFRNKNNAKS</sequence>
<keyword evidence="1" id="KW-0597">Phosphoprotein</keyword>
<dbReference type="GO" id="GO:0006364">
    <property type="term" value="P:rRNA processing"/>
    <property type="evidence" value="ECO:0007669"/>
    <property type="project" value="InterPro"/>
</dbReference>
<dbReference type="PROSITE" id="PS50294">
    <property type="entry name" value="WD_REPEATS_REGION"/>
    <property type="match status" value="2"/>
</dbReference>
<dbReference type="InterPro" id="IPR036322">
    <property type="entry name" value="WD40_repeat_dom_sf"/>
</dbReference>
<dbReference type="AlphaFoldDB" id="A0A9P0F608"/>
<dbReference type="InterPro" id="IPR019775">
    <property type="entry name" value="WD40_repeat_CS"/>
</dbReference>
<evidence type="ECO:0000313" key="6">
    <source>
        <dbReference type="EMBL" id="CAH0389431.1"/>
    </source>
</evidence>
<dbReference type="EMBL" id="OU963865">
    <property type="protein sequence ID" value="CAH0389431.1"/>
    <property type="molecule type" value="Genomic_DNA"/>
</dbReference>
<dbReference type="InterPro" id="IPR001680">
    <property type="entry name" value="WD40_rpt"/>
</dbReference>
<evidence type="ECO:0000256" key="3">
    <source>
        <dbReference type="ARBA" id="ARBA00022737"/>
    </source>
</evidence>
<dbReference type="PANTHER" id="PTHR14091:SF0">
    <property type="entry name" value="PERIODIC TRYPTOPHAN PROTEIN 1 HOMOLOG"/>
    <property type="match status" value="1"/>
</dbReference>
<dbReference type="PROSITE" id="PS00678">
    <property type="entry name" value="WD_REPEATS_1"/>
    <property type="match status" value="1"/>
</dbReference>
<evidence type="ECO:0000256" key="2">
    <source>
        <dbReference type="ARBA" id="ARBA00022574"/>
    </source>
</evidence>
<dbReference type="KEGG" id="btab:109040987"/>